<dbReference type="CDD" id="cd01427">
    <property type="entry name" value="HAD_like"/>
    <property type="match status" value="1"/>
</dbReference>
<organism evidence="1 2">
    <name type="scientific">Croceibacterium salegens</name>
    <dbReference type="NCBI Taxonomy" id="1737568"/>
    <lineage>
        <taxon>Bacteria</taxon>
        <taxon>Pseudomonadati</taxon>
        <taxon>Pseudomonadota</taxon>
        <taxon>Alphaproteobacteria</taxon>
        <taxon>Sphingomonadales</taxon>
        <taxon>Erythrobacteraceae</taxon>
        <taxon>Croceibacterium</taxon>
    </lineage>
</organism>
<reference evidence="1 2" key="1">
    <citation type="submission" date="2019-12" db="EMBL/GenBank/DDBJ databases">
        <title>Genomic-based taxomic classification of the family Erythrobacteraceae.</title>
        <authorList>
            <person name="Xu L."/>
        </authorList>
    </citation>
    <scope>NUCLEOTIDE SEQUENCE [LARGE SCALE GENOMIC DNA]</scope>
    <source>
        <strain evidence="1 2">MCCC 1K01500</strain>
    </source>
</reference>
<dbReference type="InterPro" id="IPR036412">
    <property type="entry name" value="HAD-like_sf"/>
</dbReference>
<name>A0A6I4SS56_9SPHN</name>
<sequence>MDERLPSWRASNAKSAILDFVDRVTRKRGPDFVPPEDRIATFDNDGTLWCERPLQPQFYFAKQRLEAFGHADPALQARYPFKAFFDHDIDKIKELGKQGVLEVVVAVHAGVTADKFDAIAGKWLREATNPKLGKRFVDLVYKPQLELLDLLRDNEFRCFIVSGGGMDVIRGFSEEAYGIPRENVIGSSGKTTLEERYGRFEIVKQAQLGSFDDREVKPQNIYLHIGRRPILAFGNSDGDLAMLRYTLTGGGPALGLLLHHDDAEREFAYDREFILSPLADALDNADNYGLTLVSMKDDWEVVFPG</sequence>
<proteinExistence type="predicted"/>
<comment type="caution">
    <text evidence="1">The sequence shown here is derived from an EMBL/GenBank/DDBJ whole genome shotgun (WGS) entry which is preliminary data.</text>
</comment>
<dbReference type="Gene3D" id="3.40.50.1000">
    <property type="entry name" value="HAD superfamily/HAD-like"/>
    <property type="match status" value="1"/>
</dbReference>
<accession>A0A6I4SS56</accession>
<evidence type="ECO:0000313" key="1">
    <source>
        <dbReference type="EMBL" id="MXO58811.1"/>
    </source>
</evidence>
<dbReference type="AlphaFoldDB" id="A0A6I4SS56"/>
<evidence type="ECO:0000313" key="2">
    <source>
        <dbReference type="Proteomes" id="UP000433652"/>
    </source>
</evidence>
<dbReference type="SUPFAM" id="SSF56784">
    <property type="entry name" value="HAD-like"/>
    <property type="match status" value="1"/>
</dbReference>
<gene>
    <name evidence="1" type="ORF">GRI89_04555</name>
</gene>
<dbReference type="InterPro" id="IPR023214">
    <property type="entry name" value="HAD_sf"/>
</dbReference>
<protein>
    <submittedName>
        <fullName evidence="1">Haloacid dehalogenase-like hydrolase</fullName>
    </submittedName>
</protein>
<dbReference type="Proteomes" id="UP000433652">
    <property type="component" value="Unassembled WGS sequence"/>
</dbReference>
<dbReference type="GO" id="GO:0016787">
    <property type="term" value="F:hydrolase activity"/>
    <property type="evidence" value="ECO:0007669"/>
    <property type="project" value="UniProtKB-KW"/>
</dbReference>
<dbReference type="EMBL" id="WTYM01000030">
    <property type="protein sequence ID" value="MXO58811.1"/>
    <property type="molecule type" value="Genomic_DNA"/>
</dbReference>
<dbReference type="Pfam" id="PF12710">
    <property type="entry name" value="HAD"/>
    <property type="match status" value="1"/>
</dbReference>
<keyword evidence="2" id="KW-1185">Reference proteome</keyword>
<keyword evidence="1" id="KW-0378">Hydrolase</keyword>